<evidence type="ECO:0000256" key="2">
    <source>
        <dbReference type="ARBA" id="ARBA00022448"/>
    </source>
</evidence>
<evidence type="ECO:0000256" key="5">
    <source>
        <dbReference type="ARBA" id="ARBA00022989"/>
    </source>
</evidence>
<feature type="transmembrane region" description="Helical" evidence="7">
    <location>
        <begin position="715"/>
        <end position="733"/>
    </location>
</feature>
<feature type="transmembrane region" description="Helical" evidence="7">
    <location>
        <begin position="683"/>
        <end position="703"/>
    </location>
</feature>
<dbReference type="Pfam" id="PF02028">
    <property type="entry name" value="BCCT"/>
    <property type="match status" value="3"/>
</dbReference>
<proteinExistence type="predicted"/>
<evidence type="ECO:0000313" key="9">
    <source>
        <dbReference type="Proteomes" id="UP001190700"/>
    </source>
</evidence>
<dbReference type="EMBL" id="LGRX02010082">
    <property type="protein sequence ID" value="KAK3270993.1"/>
    <property type="molecule type" value="Genomic_DNA"/>
</dbReference>
<feature type="transmembrane region" description="Helical" evidence="7">
    <location>
        <begin position="275"/>
        <end position="299"/>
    </location>
</feature>
<keyword evidence="6 7" id="KW-0472">Membrane</keyword>
<dbReference type="InterPro" id="IPR006461">
    <property type="entry name" value="PLAC_motif_containing"/>
</dbReference>
<feature type="transmembrane region" description="Helical" evidence="7">
    <location>
        <begin position="87"/>
        <end position="107"/>
    </location>
</feature>
<reference evidence="8 9" key="1">
    <citation type="journal article" date="2015" name="Genome Biol. Evol.">
        <title>Comparative Genomics of a Bacterivorous Green Alga Reveals Evolutionary Causalities and Consequences of Phago-Mixotrophic Mode of Nutrition.</title>
        <authorList>
            <person name="Burns J.A."/>
            <person name="Paasch A."/>
            <person name="Narechania A."/>
            <person name="Kim E."/>
        </authorList>
    </citation>
    <scope>NUCLEOTIDE SEQUENCE [LARGE SCALE GENOMIC DNA]</scope>
    <source>
        <strain evidence="8 9">PLY_AMNH</strain>
    </source>
</reference>
<dbReference type="PANTHER" id="PTHR30047:SF7">
    <property type="entry name" value="HIGH-AFFINITY CHOLINE TRANSPORT PROTEIN"/>
    <property type="match status" value="1"/>
</dbReference>
<evidence type="ECO:0000256" key="6">
    <source>
        <dbReference type="ARBA" id="ARBA00023136"/>
    </source>
</evidence>
<dbReference type="PANTHER" id="PTHR30047">
    <property type="entry name" value="HIGH-AFFINITY CHOLINE TRANSPORT PROTEIN-RELATED"/>
    <property type="match status" value="1"/>
</dbReference>
<feature type="transmembrane region" description="Helical" evidence="7">
    <location>
        <begin position="188"/>
        <end position="208"/>
    </location>
</feature>
<feature type="transmembrane region" description="Helical" evidence="7">
    <location>
        <begin position="546"/>
        <end position="564"/>
    </location>
</feature>
<evidence type="ECO:0000256" key="4">
    <source>
        <dbReference type="ARBA" id="ARBA00022692"/>
    </source>
</evidence>
<evidence type="ECO:0000256" key="1">
    <source>
        <dbReference type="ARBA" id="ARBA00004651"/>
    </source>
</evidence>
<organism evidence="8 9">
    <name type="scientific">Cymbomonas tetramitiformis</name>
    <dbReference type="NCBI Taxonomy" id="36881"/>
    <lineage>
        <taxon>Eukaryota</taxon>
        <taxon>Viridiplantae</taxon>
        <taxon>Chlorophyta</taxon>
        <taxon>Pyramimonadophyceae</taxon>
        <taxon>Pyramimonadales</taxon>
        <taxon>Pyramimonadaceae</taxon>
        <taxon>Cymbomonas</taxon>
    </lineage>
</organism>
<dbReference type="Proteomes" id="UP001190700">
    <property type="component" value="Unassembled WGS sequence"/>
</dbReference>
<protein>
    <submittedName>
        <fullName evidence="8">Uncharacterized protein</fullName>
    </submittedName>
</protein>
<dbReference type="Pfam" id="PF04749">
    <property type="entry name" value="PLAC8"/>
    <property type="match status" value="1"/>
</dbReference>
<evidence type="ECO:0000256" key="7">
    <source>
        <dbReference type="SAM" id="Phobius"/>
    </source>
</evidence>
<feature type="transmembrane region" description="Helical" evidence="7">
    <location>
        <begin position="229"/>
        <end position="255"/>
    </location>
</feature>
<keyword evidence="5 7" id="KW-1133">Transmembrane helix</keyword>
<gene>
    <name evidence="8" type="ORF">CYMTET_20635</name>
</gene>
<name>A0AAE0L3S4_9CHLO</name>
<accession>A0AAE0L3S4</accession>
<feature type="transmembrane region" description="Helical" evidence="7">
    <location>
        <begin position="451"/>
        <end position="474"/>
    </location>
</feature>
<feature type="transmembrane region" description="Helical" evidence="7">
    <location>
        <begin position="306"/>
        <end position="327"/>
    </location>
</feature>
<keyword evidence="9" id="KW-1185">Reference proteome</keyword>
<dbReference type="InterPro" id="IPR000060">
    <property type="entry name" value="BCCT_transptr"/>
</dbReference>
<evidence type="ECO:0000256" key="3">
    <source>
        <dbReference type="ARBA" id="ARBA00022475"/>
    </source>
</evidence>
<comment type="caution">
    <text evidence="8">The sequence shown here is derived from an EMBL/GenBank/DDBJ whole genome shotgun (WGS) entry which is preliminary data.</text>
</comment>
<evidence type="ECO:0000313" key="8">
    <source>
        <dbReference type="EMBL" id="KAK3270993.1"/>
    </source>
</evidence>
<keyword evidence="2" id="KW-0813">Transport</keyword>
<sequence>MSDGKAESPGEHTHQEDDFDEAQFLQHVRANRWVSVDVGKYRLFRFNWVVSLMASVVLWGFAIACLVEKDETLGEFKKWQVWITQNFTWLYIGTQDVWSIFLVWLCISKYGTIKLGKKNDKPEYNDFTWFAMLFSCGIAVGLYYYGVSEPMYYYRNGGSGSNMFRTPVANDDQQAQQAIFITLYHWGIHAWVVYIIVALLLGFMSYRWNLPMTIRMAFYPLVGDHVYGFLGDFIDALSMACTTFGVCTSLGFGVSSINAGISRLNSDIPADDTDWQVALIWIITPAATLSVISGVNYGIKTISEICFVMGCFLILAIFFMDNSWFILNSLVQSIGHYFQWIIQVGFHCDTWAQLNLEFQDNYQWRGGGEGKEYWDWKKNQLWEAGADTLYDPVTEATGEDLLDPVSTYNSGPDQWIDWWTIFYWGWWISWAPFVGTFIAKISRGRTIRQVIVGAMFAPVGYSFFFLVTLGSLGIKMERTAELALAPDASAVDWAAGTVNCTALGYDGGFPVRQDAIELADIGIYPLACRAHTGRIYDLVDKQYGEGMGTFLTLFIVTNLIIYFVTSSDSGSWVDDSLSANGHPHPPVIQKIYWCCTEGAVATALLVAGGSNSLSALQAASICAGFPYTIAICFCCTALYRACKIEYEDPDILIGKKFHHRIFDFCEGFDRLNKPKGMPGAVDTMLQIAIATVCPCVPLFRIAFNLYSAEGGKWVGIYSVLFYSWIACLIASAFESNVDKLGWVCFIGFAFGLLTMRIKTREKFNIYGSAVEDMLCCLMCYPLVIVQMDGQFLLREAVESDPQVPEFVRNVKEKIDIELPDIHTDEPGSLVNVHADEPGSLVKPSEV</sequence>
<keyword evidence="3" id="KW-1003">Cell membrane</keyword>
<feature type="transmembrane region" description="Helical" evidence="7">
    <location>
        <begin position="740"/>
        <end position="757"/>
    </location>
</feature>
<keyword evidence="4 7" id="KW-0812">Transmembrane</keyword>
<comment type="subcellular location">
    <subcellularLocation>
        <location evidence="1">Cell membrane</location>
        <topology evidence="1">Multi-pass membrane protein</topology>
    </subcellularLocation>
</comment>
<feature type="transmembrane region" description="Helical" evidence="7">
    <location>
        <begin position="46"/>
        <end position="67"/>
    </location>
</feature>
<dbReference type="AlphaFoldDB" id="A0AAE0L3S4"/>
<dbReference type="GO" id="GO:0022857">
    <property type="term" value="F:transmembrane transporter activity"/>
    <property type="evidence" value="ECO:0007669"/>
    <property type="project" value="InterPro"/>
</dbReference>
<dbReference type="GO" id="GO:0005886">
    <property type="term" value="C:plasma membrane"/>
    <property type="evidence" value="ECO:0007669"/>
    <property type="project" value="UniProtKB-SubCell"/>
</dbReference>
<feature type="transmembrane region" description="Helical" evidence="7">
    <location>
        <begin position="127"/>
        <end position="146"/>
    </location>
</feature>
<feature type="transmembrane region" description="Helical" evidence="7">
    <location>
        <begin position="421"/>
        <end position="439"/>
    </location>
</feature>